<evidence type="ECO:0000313" key="2">
    <source>
        <dbReference type="EMBL" id="QDU89180.1"/>
    </source>
</evidence>
<dbReference type="NCBIfam" id="TIGR02595">
    <property type="entry name" value="PEP_CTERM"/>
    <property type="match status" value="1"/>
</dbReference>
<name>A0A518DCJ6_9BACT</name>
<accession>A0A518DCJ6</accession>
<gene>
    <name evidence="2" type="ORF">Pla175_25670</name>
</gene>
<dbReference type="InterPro" id="IPR013424">
    <property type="entry name" value="Ice-binding_C"/>
</dbReference>
<keyword evidence="1" id="KW-0732">Signal</keyword>
<sequence precursor="true">MTSLLRTGTFVLIAAVASLADAAPVIWTGPTIDFVKAPHVGVALPEDRDVVTPGVILTRDETQGFYNAASELSYQSTSPAGTLWALGTTSQDIATLSFGTFTSLINPGGPISGIGSFDFSTGSLDFVVHLTNEDVYLDLRLTGWGQGRDAGGGFAYTRSTAAVPEPSTLAMLVGAMGVCVSARRIGTRPATDKVT</sequence>
<proteinExistence type="predicted"/>
<feature type="signal peptide" evidence="1">
    <location>
        <begin position="1"/>
        <end position="22"/>
    </location>
</feature>
<protein>
    <recommendedName>
        <fullName evidence="4">PEP-CTERM protein-sorting domain-containing protein</fullName>
    </recommendedName>
</protein>
<organism evidence="2 3">
    <name type="scientific">Pirellulimonas nuda</name>
    <dbReference type="NCBI Taxonomy" id="2528009"/>
    <lineage>
        <taxon>Bacteria</taxon>
        <taxon>Pseudomonadati</taxon>
        <taxon>Planctomycetota</taxon>
        <taxon>Planctomycetia</taxon>
        <taxon>Pirellulales</taxon>
        <taxon>Lacipirellulaceae</taxon>
        <taxon>Pirellulimonas</taxon>
    </lineage>
</organism>
<dbReference type="AlphaFoldDB" id="A0A518DCJ6"/>
<evidence type="ECO:0000313" key="3">
    <source>
        <dbReference type="Proteomes" id="UP000317429"/>
    </source>
</evidence>
<feature type="chain" id="PRO_5022033267" description="PEP-CTERM protein-sorting domain-containing protein" evidence="1">
    <location>
        <begin position="23"/>
        <end position="195"/>
    </location>
</feature>
<dbReference type="KEGG" id="pnd:Pla175_25670"/>
<evidence type="ECO:0008006" key="4">
    <source>
        <dbReference type="Google" id="ProtNLM"/>
    </source>
</evidence>
<evidence type="ECO:0000256" key="1">
    <source>
        <dbReference type="SAM" id="SignalP"/>
    </source>
</evidence>
<reference evidence="2 3" key="1">
    <citation type="submission" date="2019-02" db="EMBL/GenBank/DDBJ databases">
        <title>Deep-cultivation of Planctomycetes and their phenomic and genomic characterization uncovers novel biology.</title>
        <authorList>
            <person name="Wiegand S."/>
            <person name="Jogler M."/>
            <person name="Boedeker C."/>
            <person name="Pinto D."/>
            <person name="Vollmers J."/>
            <person name="Rivas-Marin E."/>
            <person name="Kohn T."/>
            <person name="Peeters S.H."/>
            <person name="Heuer A."/>
            <person name="Rast P."/>
            <person name="Oberbeckmann S."/>
            <person name="Bunk B."/>
            <person name="Jeske O."/>
            <person name="Meyerdierks A."/>
            <person name="Storesund J.E."/>
            <person name="Kallscheuer N."/>
            <person name="Luecker S."/>
            <person name="Lage O.M."/>
            <person name="Pohl T."/>
            <person name="Merkel B.J."/>
            <person name="Hornburger P."/>
            <person name="Mueller R.-W."/>
            <person name="Bruemmer F."/>
            <person name="Labrenz M."/>
            <person name="Spormann A.M."/>
            <person name="Op den Camp H."/>
            <person name="Overmann J."/>
            <person name="Amann R."/>
            <person name="Jetten M.S.M."/>
            <person name="Mascher T."/>
            <person name="Medema M.H."/>
            <person name="Devos D.P."/>
            <person name="Kaster A.-K."/>
            <person name="Ovreas L."/>
            <person name="Rohde M."/>
            <person name="Galperin M.Y."/>
            <person name="Jogler C."/>
        </authorList>
    </citation>
    <scope>NUCLEOTIDE SEQUENCE [LARGE SCALE GENOMIC DNA]</scope>
    <source>
        <strain evidence="2 3">Pla175</strain>
    </source>
</reference>
<dbReference type="OrthoDB" id="285132at2"/>
<dbReference type="EMBL" id="CP036291">
    <property type="protein sequence ID" value="QDU89180.1"/>
    <property type="molecule type" value="Genomic_DNA"/>
</dbReference>
<keyword evidence="3" id="KW-1185">Reference proteome</keyword>
<dbReference type="Proteomes" id="UP000317429">
    <property type="component" value="Chromosome"/>
</dbReference>